<dbReference type="SUPFAM" id="SSF50978">
    <property type="entry name" value="WD40 repeat-like"/>
    <property type="match status" value="1"/>
</dbReference>
<dbReference type="InterPro" id="IPR015943">
    <property type="entry name" value="WD40/YVTN_repeat-like_dom_sf"/>
</dbReference>
<keyword evidence="7" id="KW-1185">Reference proteome</keyword>
<gene>
    <name evidence="6" type="ORF">HGRIS_013112</name>
</gene>
<evidence type="ECO:0000313" key="7">
    <source>
        <dbReference type="Proteomes" id="UP001556367"/>
    </source>
</evidence>
<sequence>MPRFIIGDELGGIKTLTYLPENETKTVLKNVLVDGASTSAIQVMAYTPDIEADGNGTLAAGHGDGTVKVFTFNEEDDLASRCQWKETRMKSNSKFVGLSIHENKVYTCTSNGALRVCTPQNSESDDLDTQVSVLPTRLTAWQLSPDGRAFAYGGDEVEVSVWDTERAFSTPVDAPQKTENSGMKRKRNDQLLPSEIWRAKNVANDSLGLRQPVRVSSVAWLSSSSSSHQILAGTEFGDLRRYDSRAARKPVFDWKVCQNGGGIKTIQKGFSEHEVFVSDTESRLMSVDLRNGRTNYGYKGIAGAVNSVAVSPSILCSTALDRIARIHSTFPPPTEAGQQQEQKGAVLEKVFTKALPTVVLWDQDATVSASEEPQEDDVWENMERADDTDDEDNNRKRSKK</sequence>
<dbReference type="InterPro" id="IPR036322">
    <property type="entry name" value="WD40_repeat_dom_sf"/>
</dbReference>
<feature type="region of interest" description="Disordered" evidence="5">
    <location>
        <begin position="362"/>
        <end position="400"/>
    </location>
</feature>
<name>A0ABR3IUD7_9AGAR</name>
<dbReference type="EMBL" id="JASNQZ010000015">
    <property type="protein sequence ID" value="KAL0946955.1"/>
    <property type="molecule type" value="Genomic_DNA"/>
</dbReference>
<accession>A0ABR3IUD7</accession>
<reference evidence="7" key="1">
    <citation type="submission" date="2024-06" db="EMBL/GenBank/DDBJ databases">
        <title>Multi-omics analyses provide insights into the biosynthesis of the anticancer antibiotic pleurotin in Hohenbuehelia grisea.</title>
        <authorList>
            <person name="Weaver J.A."/>
            <person name="Alberti F."/>
        </authorList>
    </citation>
    <scope>NUCLEOTIDE SEQUENCE [LARGE SCALE GENOMIC DNA]</scope>
    <source>
        <strain evidence="7">T-177</strain>
    </source>
</reference>
<protein>
    <recommendedName>
        <fullName evidence="4">Ribosome biogenesis protein NSA1</fullName>
    </recommendedName>
</protein>
<dbReference type="Gene3D" id="2.130.10.10">
    <property type="entry name" value="YVTN repeat-like/Quinoprotein amine dehydrogenase"/>
    <property type="match status" value="2"/>
</dbReference>
<evidence type="ECO:0000256" key="4">
    <source>
        <dbReference type="ARBA" id="ARBA00014234"/>
    </source>
</evidence>
<organism evidence="6 7">
    <name type="scientific">Hohenbuehelia grisea</name>
    <dbReference type="NCBI Taxonomy" id="104357"/>
    <lineage>
        <taxon>Eukaryota</taxon>
        <taxon>Fungi</taxon>
        <taxon>Dikarya</taxon>
        <taxon>Basidiomycota</taxon>
        <taxon>Agaricomycotina</taxon>
        <taxon>Agaricomycetes</taxon>
        <taxon>Agaricomycetidae</taxon>
        <taxon>Agaricales</taxon>
        <taxon>Pleurotineae</taxon>
        <taxon>Pleurotaceae</taxon>
        <taxon>Hohenbuehelia</taxon>
    </lineage>
</organism>
<comment type="function">
    <text evidence="1">Involved in the biogenesis of the 60S ribosomal subunit.</text>
</comment>
<comment type="caution">
    <text evidence="6">The sequence shown here is derived from an EMBL/GenBank/DDBJ whole genome shotgun (WGS) entry which is preliminary data.</text>
</comment>
<evidence type="ECO:0000313" key="6">
    <source>
        <dbReference type="EMBL" id="KAL0946955.1"/>
    </source>
</evidence>
<feature type="compositionally biased region" description="Acidic residues" evidence="5">
    <location>
        <begin position="372"/>
        <end position="392"/>
    </location>
</feature>
<comment type="similarity">
    <text evidence="2">Belongs to the NSA1 family.</text>
</comment>
<proteinExistence type="inferred from homology"/>
<evidence type="ECO:0000256" key="3">
    <source>
        <dbReference type="ARBA" id="ARBA00011187"/>
    </source>
</evidence>
<evidence type="ECO:0000256" key="2">
    <source>
        <dbReference type="ARBA" id="ARBA00007861"/>
    </source>
</evidence>
<comment type="subunit">
    <text evidence="3">Component of the pre-66S ribosomal particle.</text>
</comment>
<dbReference type="InterPro" id="IPR037379">
    <property type="entry name" value="WDR74/Nsa1"/>
</dbReference>
<evidence type="ECO:0000256" key="5">
    <source>
        <dbReference type="SAM" id="MobiDB-lite"/>
    </source>
</evidence>
<dbReference type="Proteomes" id="UP001556367">
    <property type="component" value="Unassembled WGS sequence"/>
</dbReference>
<evidence type="ECO:0000256" key="1">
    <source>
        <dbReference type="ARBA" id="ARBA00002889"/>
    </source>
</evidence>
<dbReference type="PANTHER" id="PTHR16038:SF4">
    <property type="entry name" value="WD REPEAT-CONTAINING PROTEIN 74"/>
    <property type="match status" value="1"/>
</dbReference>
<dbReference type="PANTHER" id="PTHR16038">
    <property type="entry name" value="NOP SEVEN ASSOCIATED PROTEIN 1"/>
    <property type="match status" value="1"/>
</dbReference>